<dbReference type="FunFam" id="3.40.50.620:FF:000003">
    <property type="entry name" value="Leucine--tRNA ligase"/>
    <property type="match status" value="1"/>
</dbReference>
<dbReference type="PRINTS" id="PR00985">
    <property type="entry name" value="TRNASYNTHLEU"/>
</dbReference>
<organism evidence="15">
    <name type="scientific">freshwater metagenome</name>
    <dbReference type="NCBI Taxonomy" id="449393"/>
    <lineage>
        <taxon>unclassified sequences</taxon>
        <taxon>metagenomes</taxon>
        <taxon>ecological metagenomes</taxon>
    </lineage>
</organism>
<dbReference type="Gene3D" id="3.40.50.620">
    <property type="entry name" value="HUPs"/>
    <property type="match status" value="2"/>
</dbReference>
<evidence type="ECO:0000256" key="5">
    <source>
        <dbReference type="ARBA" id="ARBA00022741"/>
    </source>
</evidence>
<dbReference type="NCBIfam" id="TIGR00396">
    <property type="entry name" value="leuS_bact"/>
    <property type="match status" value="1"/>
</dbReference>
<dbReference type="GO" id="GO:0005524">
    <property type="term" value="F:ATP binding"/>
    <property type="evidence" value="ECO:0007669"/>
    <property type="project" value="UniProtKB-KW"/>
</dbReference>
<evidence type="ECO:0000256" key="7">
    <source>
        <dbReference type="ARBA" id="ARBA00022917"/>
    </source>
</evidence>
<dbReference type="FunFam" id="3.40.50.620:FF:000100">
    <property type="entry name" value="probable leucine--tRNA ligase, mitochondrial"/>
    <property type="match status" value="1"/>
</dbReference>
<dbReference type="InterPro" id="IPR002302">
    <property type="entry name" value="Leu-tRNA-ligase"/>
</dbReference>
<keyword evidence="4" id="KW-0436">Ligase</keyword>
<dbReference type="CDD" id="cd07958">
    <property type="entry name" value="Anticodon_Ia_Leu_BEm"/>
    <property type="match status" value="1"/>
</dbReference>
<name>A0A6J6UUG0_9ZZZZ</name>
<dbReference type="HAMAP" id="MF_00049_B">
    <property type="entry name" value="Leu_tRNA_synth_B"/>
    <property type="match status" value="1"/>
</dbReference>
<feature type="domain" description="Methionyl/Valyl/Leucyl/Isoleucyl-tRNA synthetase anticodon-binding" evidence="12">
    <location>
        <begin position="660"/>
        <end position="782"/>
    </location>
</feature>
<evidence type="ECO:0000256" key="6">
    <source>
        <dbReference type="ARBA" id="ARBA00022840"/>
    </source>
</evidence>
<evidence type="ECO:0000259" key="12">
    <source>
        <dbReference type="Pfam" id="PF08264"/>
    </source>
</evidence>
<dbReference type="InterPro" id="IPR009008">
    <property type="entry name" value="Val/Leu/Ile-tRNA-synth_edit"/>
</dbReference>
<evidence type="ECO:0000256" key="2">
    <source>
        <dbReference type="ARBA" id="ARBA00005594"/>
    </source>
</evidence>
<comment type="subcellular location">
    <subcellularLocation>
        <location evidence="1">Mitochondrion matrix</location>
    </subcellularLocation>
</comment>
<dbReference type="GO" id="GO:0005759">
    <property type="term" value="C:mitochondrial matrix"/>
    <property type="evidence" value="ECO:0007669"/>
    <property type="project" value="UniProtKB-SubCell"/>
</dbReference>
<dbReference type="SUPFAM" id="SSF50677">
    <property type="entry name" value="ValRS/IleRS/LeuRS editing domain"/>
    <property type="match status" value="1"/>
</dbReference>
<protein>
    <recommendedName>
        <fullName evidence="3">leucine--tRNA ligase</fullName>
        <ecNumber evidence="3">6.1.1.4</ecNumber>
    </recommendedName>
    <alternativeName>
        <fullName evidence="9">Leucyl-tRNA synthetase</fullName>
    </alternativeName>
</protein>
<keyword evidence="8" id="KW-0030">Aminoacyl-tRNA synthetase</keyword>
<dbReference type="InterPro" id="IPR009080">
    <property type="entry name" value="tRNAsynth_Ia_anticodon-bd"/>
</dbReference>
<dbReference type="Pfam" id="PF08264">
    <property type="entry name" value="Anticodon_1"/>
    <property type="match status" value="1"/>
</dbReference>
<feature type="domain" description="Aminoacyl-tRNA synthetase class Ia" evidence="11">
    <location>
        <begin position="14"/>
        <end position="210"/>
    </location>
</feature>
<dbReference type="InterPro" id="IPR014729">
    <property type="entry name" value="Rossmann-like_a/b/a_fold"/>
</dbReference>
<comment type="similarity">
    <text evidence="2">Belongs to the class-I aminoacyl-tRNA synthetase family.</text>
</comment>
<dbReference type="FunFam" id="1.10.730.10:FF:000002">
    <property type="entry name" value="Leucine--tRNA ligase"/>
    <property type="match status" value="1"/>
</dbReference>
<dbReference type="InterPro" id="IPR002300">
    <property type="entry name" value="aa-tRNA-synth_Ia"/>
</dbReference>
<accession>A0A6J6UUG0</accession>
<feature type="domain" description="Leucyl-tRNA synthetase editing" evidence="14">
    <location>
        <begin position="223"/>
        <end position="408"/>
    </location>
</feature>
<dbReference type="Pfam" id="PF00133">
    <property type="entry name" value="tRNA-synt_1"/>
    <property type="match status" value="1"/>
</dbReference>
<evidence type="ECO:0000256" key="3">
    <source>
        <dbReference type="ARBA" id="ARBA00013164"/>
    </source>
</evidence>
<dbReference type="AlphaFoldDB" id="A0A6J6UUG0"/>
<comment type="catalytic activity">
    <reaction evidence="10">
        <text>tRNA(Leu) + L-leucine + ATP = L-leucyl-tRNA(Leu) + AMP + diphosphate</text>
        <dbReference type="Rhea" id="RHEA:11688"/>
        <dbReference type="Rhea" id="RHEA-COMP:9613"/>
        <dbReference type="Rhea" id="RHEA-COMP:9622"/>
        <dbReference type="ChEBI" id="CHEBI:30616"/>
        <dbReference type="ChEBI" id="CHEBI:33019"/>
        <dbReference type="ChEBI" id="CHEBI:57427"/>
        <dbReference type="ChEBI" id="CHEBI:78442"/>
        <dbReference type="ChEBI" id="CHEBI:78494"/>
        <dbReference type="ChEBI" id="CHEBI:456215"/>
        <dbReference type="EC" id="6.1.1.4"/>
    </reaction>
</comment>
<dbReference type="PANTHER" id="PTHR43740:SF2">
    <property type="entry name" value="LEUCINE--TRNA LIGASE, MITOCHONDRIAL"/>
    <property type="match status" value="1"/>
</dbReference>
<dbReference type="InterPro" id="IPR001412">
    <property type="entry name" value="aa-tRNA-synth_I_CS"/>
</dbReference>
<reference evidence="15" key="1">
    <citation type="submission" date="2020-05" db="EMBL/GenBank/DDBJ databases">
        <authorList>
            <person name="Chiriac C."/>
            <person name="Salcher M."/>
            <person name="Ghai R."/>
            <person name="Kavagutti S V."/>
        </authorList>
    </citation>
    <scope>NUCLEOTIDE SEQUENCE</scope>
</reference>
<feature type="domain" description="Methionyl/Leucyl tRNA synthetase" evidence="13">
    <location>
        <begin position="568"/>
        <end position="624"/>
    </location>
</feature>
<evidence type="ECO:0000256" key="9">
    <source>
        <dbReference type="ARBA" id="ARBA00030520"/>
    </source>
</evidence>
<evidence type="ECO:0000259" key="14">
    <source>
        <dbReference type="Pfam" id="PF13603"/>
    </source>
</evidence>
<dbReference type="PROSITE" id="PS00178">
    <property type="entry name" value="AA_TRNA_LIGASE_I"/>
    <property type="match status" value="1"/>
</dbReference>
<keyword evidence="5" id="KW-0547">Nucleotide-binding</keyword>
<evidence type="ECO:0000256" key="1">
    <source>
        <dbReference type="ARBA" id="ARBA00004305"/>
    </source>
</evidence>
<evidence type="ECO:0000313" key="15">
    <source>
        <dbReference type="EMBL" id="CAB4762393.1"/>
    </source>
</evidence>
<dbReference type="GO" id="GO:0002161">
    <property type="term" value="F:aminoacyl-tRNA deacylase activity"/>
    <property type="evidence" value="ECO:0007669"/>
    <property type="project" value="InterPro"/>
</dbReference>
<dbReference type="SUPFAM" id="SSF47323">
    <property type="entry name" value="Anticodon-binding domain of a subclass of class I aminoacyl-tRNA synthetases"/>
    <property type="match status" value="1"/>
</dbReference>
<evidence type="ECO:0000256" key="4">
    <source>
        <dbReference type="ARBA" id="ARBA00022598"/>
    </source>
</evidence>
<proteinExistence type="inferred from homology"/>
<dbReference type="SUPFAM" id="SSF52374">
    <property type="entry name" value="Nucleotidylyl transferase"/>
    <property type="match status" value="1"/>
</dbReference>
<dbReference type="Pfam" id="PF13603">
    <property type="entry name" value="tRNA-synt_1_2"/>
    <property type="match status" value="1"/>
</dbReference>
<dbReference type="GO" id="GO:0004823">
    <property type="term" value="F:leucine-tRNA ligase activity"/>
    <property type="evidence" value="ECO:0007669"/>
    <property type="project" value="UniProtKB-EC"/>
</dbReference>
<dbReference type="PANTHER" id="PTHR43740">
    <property type="entry name" value="LEUCYL-TRNA SYNTHETASE"/>
    <property type="match status" value="1"/>
</dbReference>
<evidence type="ECO:0000259" key="13">
    <source>
        <dbReference type="Pfam" id="PF09334"/>
    </source>
</evidence>
<dbReference type="EC" id="6.1.1.4" evidence="3"/>
<dbReference type="Gene3D" id="1.10.730.10">
    <property type="entry name" value="Isoleucyl-tRNA Synthetase, Domain 1"/>
    <property type="match status" value="1"/>
</dbReference>
<dbReference type="InterPro" id="IPR015413">
    <property type="entry name" value="Methionyl/Leucyl_tRNA_Synth"/>
</dbReference>
<dbReference type="EMBL" id="CAEZZO010000015">
    <property type="protein sequence ID" value="CAB4762393.1"/>
    <property type="molecule type" value="Genomic_DNA"/>
</dbReference>
<dbReference type="InterPro" id="IPR013155">
    <property type="entry name" value="M/V/L/I-tRNA-synth_anticd-bd"/>
</dbReference>
<keyword evidence="7" id="KW-0648">Protein biosynthesis</keyword>
<evidence type="ECO:0000256" key="8">
    <source>
        <dbReference type="ARBA" id="ARBA00023146"/>
    </source>
</evidence>
<dbReference type="GO" id="GO:0006429">
    <property type="term" value="P:leucyl-tRNA aminoacylation"/>
    <property type="evidence" value="ECO:0007669"/>
    <property type="project" value="InterPro"/>
</dbReference>
<sequence length="818" mass="91302">MHEAYDFKAVQDKWLPIWDKLEPFKSGRDDDNRPKKYVLDMFPYPSGDLHMGHAEAYALGDVIARYWIQKGFNVMHPIGWDAFGLPAENAAIKRDADPRAWTYENIAVQKASMRRYACSFDWDRVLHTCDPEYYKWNQWLFLKMFEKGLAYRKDSAVNWCPDCQTVLANEQVVAGLCERCDSAVTKKKLNQWYLKITDYADRLLDDMDQLEGAWPEKVLLMQRNWIGRSTGAQVDFKVDGLDQQITVYTTRPDTLYGATFMVVAADSELAAKLVAQTPVEAEFKKYLESVKAVSDIDRLATDRVKTGVFLNRYAINPVNNEKIPIWASDYVLADYGTGAIMAVPAHDQRDLDFAKAMKLPVRVVIDTGLEDPNTTGVATSGDGKVINSGSITGLGKDAAITQIIKELESKKVGKATKNYRLRDWLISRQRFWGTPIPIVHCDKCGLVPVPESQLPVELPDAKGLDLKPKGSSPLGAASDWVNVKCPKCQGAAKRDADTMDTFVDSSWYFLRYTSVNNHELAFDKKAVETWLPVDQYVGGVTHAILHLLYSRFFTKVLNDLGLLNFNEPFTRLLNQGMVLMDGSAMSKSRGNLVKLSDELDKHGVDAIRVSLVFAGPPEDDVDWADVSPAGSLKFLNRAWRISQDVSSKIDIDFKTGNLELRKVTHKTLADIELAVESFRFNVVIARIMELVNATRKAIDSGCGPSDAAVREAAQTIAVALSLVAPYTAEDMWEKLGHKPAIANAGWPKIDQSLIGADDVIVILQVNGKIKDRIEVSPSISKEELEQLARENAEIKGALSGQDVKKVIVVAPKLVNFVI</sequence>
<dbReference type="CDD" id="cd00812">
    <property type="entry name" value="LeuRS_core"/>
    <property type="match status" value="1"/>
</dbReference>
<dbReference type="GO" id="GO:0005829">
    <property type="term" value="C:cytosol"/>
    <property type="evidence" value="ECO:0007669"/>
    <property type="project" value="TreeGrafter"/>
</dbReference>
<dbReference type="InterPro" id="IPR025709">
    <property type="entry name" value="Leu_tRNA-synth_edit"/>
</dbReference>
<dbReference type="Pfam" id="PF09334">
    <property type="entry name" value="tRNA-synt_1g"/>
    <property type="match status" value="1"/>
</dbReference>
<keyword evidence="6" id="KW-0067">ATP-binding</keyword>
<dbReference type="Gene3D" id="3.10.20.590">
    <property type="match status" value="1"/>
</dbReference>
<evidence type="ECO:0000256" key="10">
    <source>
        <dbReference type="ARBA" id="ARBA00047469"/>
    </source>
</evidence>
<evidence type="ECO:0000259" key="11">
    <source>
        <dbReference type="Pfam" id="PF00133"/>
    </source>
</evidence>
<gene>
    <name evidence="15" type="ORF">UFOPK2886_00190</name>
</gene>